<sequence length="71" mass="7842">MHDTTANPHETTESMTHAYDVRTGSRFRRATGRTIAGVRRGYDVSRRGIEVARRRAVAARLAFANARAVAA</sequence>
<evidence type="ECO:0000256" key="1">
    <source>
        <dbReference type="SAM" id="MobiDB-lite"/>
    </source>
</evidence>
<gene>
    <name evidence="2" type="ORF">GCM10009066_13540</name>
</gene>
<evidence type="ECO:0000313" key="2">
    <source>
        <dbReference type="EMBL" id="GAA0300670.1"/>
    </source>
</evidence>
<dbReference type="RefSeq" id="WP_211311342.1">
    <property type="nucleotide sequence ID" value="NZ_BAAABL010000042.1"/>
</dbReference>
<organism evidence="2 3">
    <name type="scientific">Halarchaeum salinum</name>
    <dbReference type="NCBI Taxonomy" id="489912"/>
    <lineage>
        <taxon>Archaea</taxon>
        <taxon>Methanobacteriati</taxon>
        <taxon>Methanobacteriota</taxon>
        <taxon>Stenosarchaea group</taxon>
        <taxon>Halobacteria</taxon>
        <taxon>Halobacteriales</taxon>
        <taxon>Halobacteriaceae</taxon>
    </lineage>
</organism>
<proteinExistence type="predicted"/>
<comment type="caution">
    <text evidence="2">The sequence shown here is derived from an EMBL/GenBank/DDBJ whole genome shotgun (WGS) entry which is preliminary data.</text>
</comment>
<feature type="region of interest" description="Disordered" evidence="1">
    <location>
        <begin position="1"/>
        <end position="24"/>
    </location>
</feature>
<name>A0AAV3S7K8_9EURY</name>
<accession>A0AAV3S7K8</accession>
<feature type="compositionally biased region" description="Polar residues" evidence="1">
    <location>
        <begin position="1"/>
        <end position="15"/>
    </location>
</feature>
<reference evidence="2 3" key="1">
    <citation type="journal article" date="2019" name="Int. J. Syst. Evol. Microbiol.">
        <title>The Global Catalogue of Microorganisms (GCM) 10K type strain sequencing project: providing services to taxonomists for standard genome sequencing and annotation.</title>
        <authorList>
            <consortium name="The Broad Institute Genomics Platform"/>
            <consortium name="The Broad Institute Genome Sequencing Center for Infectious Disease"/>
            <person name="Wu L."/>
            <person name="Ma J."/>
        </authorList>
    </citation>
    <scope>NUCLEOTIDE SEQUENCE [LARGE SCALE GENOMIC DNA]</scope>
    <source>
        <strain evidence="2 3">JCM 16330</strain>
    </source>
</reference>
<protein>
    <submittedName>
        <fullName evidence="2">Uncharacterized protein</fullName>
    </submittedName>
</protein>
<dbReference type="EMBL" id="BAAABL010000042">
    <property type="protein sequence ID" value="GAA0300670.1"/>
    <property type="molecule type" value="Genomic_DNA"/>
</dbReference>
<evidence type="ECO:0000313" key="3">
    <source>
        <dbReference type="Proteomes" id="UP001500837"/>
    </source>
</evidence>
<dbReference type="AlphaFoldDB" id="A0AAV3S7K8"/>
<dbReference type="Proteomes" id="UP001500837">
    <property type="component" value="Unassembled WGS sequence"/>
</dbReference>
<keyword evidence="3" id="KW-1185">Reference proteome</keyword>